<dbReference type="InterPro" id="IPR051328">
    <property type="entry name" value="T7SS_ABC-Transporter"/>
</dbReference>
<dbReference type="InterPro" id="IPR017500">
    <property type="entry name" value="Phage_infect_YhgE_N"/>
</dbReference>
<keyword evidence="3 5" id="KW-1133">Transmembrane helix</keyword>
<dbReference type="Proteomes" id="UP000254621">
    <property type="component" value="Unassembled WGS sequence"/>
</dbReference>
<evidence type="ECO:0000256" key="3">
    <source>
        <dbReference type="ARBA" id="ARBA00022989"/>
    </source>
</evidence>
<comment type="subcellular location">
    <subcellularLocation>
        <location evidence="1">Membrane</location>
        <topology evidence="1">Multi-pass membrane protein</topology>
    </subcellularLocation>
</comment>
<sequence>MIKAEWEKLKKNKLLRFAMIVIMLIPAIYSVIFLKSMWNPYGALDKLPVAVVNQDQSVKIDGKKVNIGKSMANNLVDSKSLDFKKLTRKKLIRS</sequence>
<dbReference type="PANTHER" id="PTHR43077">
    <property type="entry name" value="TRANSPORT PERMEASE YVFS-RELATED"/>
    <property type="match status" value="1"/>
</dbReference>
<organism evidence="6 7">
    <name type="scientific">Weissella viridescens</name>
    <name type="common">Lactobacillus viridescens</name>
    <dbReference type="NCBI Taxonomy" id="1629"/>
    <lineage>
        <taxon>Bacteria</taxon>
        <taxon>Bacillati</taxon>
        <taxon>Bacillota</taxon>
        <taxon>Bacilli</taxon>
        <taxon>Lactobacillales</taxon>
        <taxon>Lactobacillaceae</taxon>
        <taxon>Weissella</taxon>
    </lineage>
</organism>
<evidence type="ECO:0000313" key="6">
    <source>
        <dbReference type="EMBL" id="SUP59106.1"/>
    </source>
</evidence>
<dbReference type="EMBL" id="UHIV01000004">
    <property type="protein sequence ID" value="SUP59106.1"/>
    <property type="molecule type" value="Genomic_DNA"/>
</dbReference>
<dbReference type="AlphaFoldDB" id="A0A380P1K9"/>
<dbReference type="NCBIfam" id="TIGR03061">
    <property type="entry name" value="pip_yhgE_Nterm"/>
    <property type="match status" value="1"/>
</dbReference>
<accession>A0A380P1K9</accession>
<evidence type="ECO:0000256" key="5">
    <source>
        <dbReference type="SAM" id="Phobius"/>
    </source>
</evidence>
<dbReference type="PANTHER" id="PTHR43077:SF5">
    <property type="entry name" value="PHAGE INFECTION PROTEIN"/>
    <property type="match status" value="1"/>
</dbReference>
<dbReference type="GO" id="GO:0016020">
    <property type="term" value="C:membrane"/>
    <property type="evidence" value="ECO:0007669"/>
    <property type="project" value="UniProtKB-SubCell"/>
</dbReference>
<name>A0A380P1K9_WEIVI</name>
<evidence type="ECO:0000256" key="4">
    <source>
        <dbReference type="ARBA" id="ARBA00023136"/>
    </source>
</evidence>
<gene>
    <name evidence="6" type="ORF">NCTC13645_01358</name>
</gene>
<protein>
    <submittedName>
        <fullName evidence="6">YhgE/Pip N-terminal domain</fullName>
    </submittedName>
</protein>
<proteinExistence type="predicted"/>
<evidence type="ECO:0000256" key="2">
    <source>
        <dbReference type="ARBA" id="ARBA00022692"/>
    </source>
</evidence>
<evidence type="ECO:0000313" key="7">
    <source>
        <dbReference type="Proteomes" id="UP000254621"/>
    </source>
</evidence>
<keyword evidence="4 5" id="KW-0472">Membrane</keyword>
<keyword evidence="2 5" id="KW-0812">Transmembrane</keyword>
<evidence type="ECO:0000256" key="1">
    <source>
        <dbReference type="ARBA" id="ARBA00004141"/>
    </source>
</evidence>
<reference evidence="6 7" key="1">
    <citation type="submission" date="2018-06" db="EMBL/GenBank/DDBJ databases">
        <authorList>
            <consortium name="Pathogen Informatics"/>
            <person name="Doyle S."/>
        </authorList>
    </citation>
    <scope>NUCLEOTIDE SEQUENCE [LARGE SCALE GENOMIC DNA]</scope>
    <source>
        <strain evidence="6 7">NCTC13645</strain>
    </source>
</reference>
<feature type="transmembrane region" description="Helical" evidence="5">
    <location>
        <begin position="14"/>
        <end position="34"/>
    </location>
</feature>